<dbReference type="EMBL" id="CP000829">
    <property type="protein sequence ID" value="ACI61946.1"/>
    <property type="molecule type" value="Genomic_DNA"/>
</dbReference>
<protein>
    <submittedName>
        <fullName evidence="2">Uncharacterized protein</fullName>
    </submittedName>
</protein>
<dbReference type="KEGG" id="soz:Spy49_1693"/>
<gene>
    <name evidence="2" type="ordered locus">Spy49_1693</name>
</gene>
<keyword evidence="1" id="KW-0812">Transmembrane</keyword>
<sequence>MKIKGDSKEKKEGVVFLFCHTNIIFEIGAVCHLGVVIVFRPR</sequence>
<evidence type="ECO:0000313" key="3">
    <source>
        <dbReference type="Proteomes" id="UP000001039"/>
    </source>
</evidence>
<keyword evidence="1" id="KW-0472">Membrane</keyword>
<evidence type="ECO:0000256" key="1">
    <source>
        <dbReference type="SAM" id="Phobius"/>
    </source>
</evidence>
<proteinExistence type="predicted"/>
<accession>A0A0H3BZ64</accession>
<keyword evidence="1" id="KW-1133">Transmembrane helix</keyword>
<organism evidence="2 3">
    <name type="scientific">Streptococcus pyogenes serotype M49 (strain NZ131)</name>
    <dbReference type="NCBI Taxonomy" id="471876"/>
    <lineage>
        <taxon>Bacteria</taxon>
        <taxon>Bacillati</taxon>
        <taxon>Bacillota</taxon>
        <taxon>Bacilli</taxon>
        <taxon>Lactobacillales</taxon>
        <taxon>Streptococcaceae</taxon>
        <taxon>Streptococcus</taxon>
    </lineage>
</organism>
<dbReference type="AlphaFoldDB" id="A0A0H3BZ64"/>
<dbReference type="HOGENOM" id="CLU_3258599_0_0_9"/>
<feature type="transmembrane region" description="Helical" evidence="1">
    <location>
        <begin position="15"/>
        <end position="39"/>
    </location>
</feature>
<name>A0A0H3BZ64_STRPZ</name>
<reference evidence="2 3" key="1">
    <citation type="journal article" date="2008" name="J. Bacteriol.">
        <title>Genome sequence of a nephritogenic and highly transformable M49 strain of Streptococcus pyogenes.</title>
        <authorList>
            <person name="McShan W.M."/>
            <person name="Ferretti J.J."/>
            <person name="Karasawa T."/>
            <person name="Suvorov A.N."/>
            <person name="Lin S."/>
            <person name="Qin B."/>
            <person name="Jia H."/>
            <person name="Kenton S."/>
            <person name="Najar F."/>
            <person name="Wu H."/>
            <person name="Scott J."/>
            <person name="Roe B.A."/>
            <person name="Savic D.J."/>
        </authorList>
    </citation>
    <scope>NUCLEOTIDE SEQUENCE [LARGE SCALE GENOMIC DNA]</scope>
    <source>
        <strain evidence="2 3">NZ131</strain>
    </source>
</reference>
<dbReference type="Proteomes" id="UP000001039">
    <property type="component" value="Chromosome"/>
</dbReference>
<evidence type="ECO:0000313" key="2">
    <source>
        <dbReference type="EMBL" id="ACI61946.1"/>
    </source>
</evidence>